<dbReference type="InterPro" id="IPR016193">
    <property type="entry name" value="Cytidine_deaminase-like"/>
</dbReference>
<dbReference type="GO" id="GO:0005737">
    <property type="term" value="C:cytoplasm"/>
    <property type="evidence" value="ECO:0007669"/>
    <property type="project" value="TreeGrafter"/>
</dbReference>
<dbReference type="Gene3D" id="3.40.140.10">
    <property type="entry name" value="Cytidine Deaminase, domain 2"/>
    <property type="match status" value="1"/>
</dbReference>
<dbReference type="OrthoDB" id="9788517at2"/>
<accession>A0A1M6MYE7</accession>
<gene>
    <name evidence="3" type="ORF">SAMN04487911_15011</name>
</gene>
<dbReference type="RefSeq" id="WP_072765993.1">
    <property type="nucleotide sequence ID" value="NZ_FQYX01000050.1"/>
</dbReference>
<keyword evidence="4" id="KW-1185">Reference proteome</keyword>
<evidence type="ECO:0000313" key="4">
    <source>
        <dbReference type="Proteomes" id="UP000184231"/>
    </source>
</evidence>
<dbReference type="InterPro" id="IPR027417">
    <property type="entry name" value="P-loop_NTPase"/>
</dbReference>
<dbReference type="PANTHER" id="PTHR11086:SF18">
    <property type="entry name" value="DEOXYCYTIDYLATE DEAMINASE"/>
    <property type="match status" value="1"/>
</dbReference>
<dbReference type="Pfam" id="PF00383">
    <property type="entry name" value="dCMP_cyt_deam_1"/>
    <property type="match status" value="1"/>
</dbReference>
<evidence type="ECO:0000256" key="1">
    <source>
        <dbReference type="ARBA" id="ARBA00022801"/>
    </source>
</evidence>
<keyword evidence="1" id="KW-0378">Hydrolase</keyword>
<dbReference type="PANTHER" id="PTHR11086">
    <property type="entry name" value="DEOXYCYTIDYLATE DEAMINASE-RELATED"/>
    <property type="match status" value="1"/>
</dbReference>
<dbReference type="PROSITE" id="PS51747">
    <property type="entry name" value="CYT_DCMP_DEAMINASES_2"/>
    <property type="match status" value="1"/>
</dbReference>
<evidence type="ECO:0000313" key="3">
    <source>
        <dbReference type="EMBL" id="SHJ88400.1"/>
    </source>
</evidence>
<dbReference type="AlphaFoldDB" id="A0A1M6MYE7"/>
<dbReference type="STRING" id="558155.SAMN04487911_15011"/>
<dbReference type="GO" id="GO:0004132">
    <property type="term" value="F:dCMP deaminase activity"/>
    <property type="evidence" value="ECO:0007669"/>
    <property type="project" value="TreeGrafter"/>
</dbReference>
<organism evidence="3 4">
    <name type="scientific">Arenibacter nanhaiticus</name>
    <dbReference type="NCBI Taxonomy" id="558155"/>
    <lineage>
        <taxon>Bacteria</taxon>
        <taxon>Pseudomonadati</taxon>
        <taxon>Bacteroidota</taxon>
        <taxon>Flavobacteriia</taxon>
        <taxon>Flavobacteriales</taxon>
        <taxon>Flavobacteriaceae</taxon>
        <taxon>Arenibacter</taxon>
    </lineage>
</organism>
<dbReference type="InterPro" id="IPR015517">
    <property type="entry name" value="dCMP_deaminase-rel"/>
</dbReference>
<dbReference type="Proteomes" id="UP000184231">
    <property type="component" value="Unassembled WGS sequence"/>
</dbReference>
<sequence>MKEGINQIYSNRNNFLVLGLTGRTGSGCSTTAEKLSSKENDFKFPPVDSFDFLNENEKRKYKITLNFAKNNWNQFYTIRVKDIITTFILENSFSNFCAYLNKIIPETDFFKKLSSLEEEYESLYTKRIELIKNENHIEIFYFHFTTLNSFTEKLKFELSKSHNSYTSIYQTIGNNIRSCGKALSNDCEINCKNTDALVKKINKFIKLIGSVSKTQNRKCFIVIDALRNPFEVSYLKERYSAFYLLAINVNDSDRKERLQNNNYTKEQIEKLDNQEYPKKLKGIQLYISQNIQQCTELADIHIHNSNTENENFCNLKKQLIHYYSLMLKPGIVPPTSIERVMQLAHTAKLNSGCLSRQVGAAITDNQFSIKSIGWNNSPQGQVPCILRNSQDLINSSDTEAYSAYEKNNSEFRKYFKSVYENEEIKNMNKCGHNSSFCFKEVQNNLENEKNQVHTRSLHAEENAFLQLTKYGSQGIENGILFTTASPCELCSKKAYQLGIKRIYFIDPYPGIATTHILKGGNNNPKLILFNGVIGKSYFQLYQPLLPYKDEIKERVELTFPNVKENELEKANSEITMLKKRILELEKK</sequence>
<protein>
    <submittedName>
        <fullName evidence="3">dCMP deaminase</fullName>
    </submittedName>
</protein>
<proteinExistence type="predicted"/>
<evidence type="ECO:0000259" key="2">
    <source>
        <dbReference type="PROSITE" id="PS51747"/>
    </source>
</evidence>
<dbReference type="InterPro" id="IPR002125">
    <property type="entry name" value="CMP_dCMP_dom"/>
</dbReference>
<name>A0A1M6MYE7_9FLAO</name>
<feature type="domain" description="CMP/dCMP-type deaminase" evidence="2">
    <location>
        <begin position="335"/>
        <end position="533"/>
    </location>
</feature>
<dbReference type="SUPFAM" id="SSF53927">
    <property type="entry name" value="Cytidine deaminase-like"/>
    <property type="match status" value="1"/>
</dbReference>
<dbReference type="EMBL" id="FQYX01000050">
    <property type="protein sequence ID" value="SHJ88400.1"/>
    <property type="molecule type" value="Genomic_DNA"/>
</dbReference>
<dbReference type="Gene3D" id="3.40.50.300">
    <property type="entry name" value="P-loop containing nucleotide triphosphate hydrolases"/>
    <property type="match status" value="1"/>
</dbReference>
<reference evidence="3 4" key="1">
    <citation type="submission" date="2016-11" db="EMBL/GenBank/DDBJ databases">
        <authorList>
            <person name="Jaros S."/>
            <person name="Januszkiewicz K."/>
            <person name="Wedrychowicz H."/>
        </authorList>
    </citation>
    <scope>NUCLEOTIDE SEQUENCE [LARGE SCALE GENOMIC DNA]</scope>
    <source>
        <strain evidence="3 4">CGMCC 1.8863</strain>
    </source>
</reference>